<feature type="compositionally biased region" description="Low complexity" evidence="1">
    <location>
        <begin position="422"/>
        <end position="432"/>
    </location>
</feature>
<name>A0ABV5Y7C4_9ACTN</name>
<dbReference type="Proteomes" id="UP001589627">
    <property type="component" value="Unassembled WGS sequence"/>
</dbReference>
<evidence type="ECO:0000313" key="2">
    <source>
        <dbReference type="EMBL" id="MFB9830909.1"/>
    </source>
</evidence>
<evidence type="ECO:0000313" key="3">
    <source>
        <dbReference type="Proteomes" id="UP001589627"/>
    </source>
</evidence>
<comment type="caution">
    <text evidence="2">The sequence shown here is derived from an EMBL/GenBank/DDBJ whole genome shotgun (WGS) entry which is preliminary data.</text>
</comment>
<proteinExistence type="predicted"/>
<feature type="compositionally biased region" description="Acidic residues" evidence="1">
    <location>
        <begin position="517"/>
        <end position="529"/>
    </location>
</feature>
<feature type="region of interest" description="Disordered" evidence="1">
    <location>
        <begin position="490"/>
        <end position="535"/>
    </location>
</feature>
<feature type="region of interest" description="Disordered" evidence="1">
    <location>
        <begin position="1"/>
        <end position="26"/>
    </location>
</feature>
<reference evidence="2 3" key="1">
    <citation type="submission" date="2024-09" db="EMBL/GenBank/DDBJ databases">
        <authorList>
            <person name="Sun Q."/>
            <person name="Mori K."/>
        </authorList>
    </citation>
    <scope>NUCLEOTIDE SEQUENCE [LARGE SCALE GENOMIC DNA]</scope>
    <source>
        <strain evidence="2 3">TBRC 0563</strain>
    </source>
</reference>
<keyword evidence="3" id="KW-1185">Reference proteome</keyword>
<feature type="region of interest" description="Disordered" evidence="1">
    <location>
        <begin position="382"/>
        <end position="444"/>
    </location>
</feature>
<accession>A0ABV5Y7C4</accession>
<dbReference type="RefSeq" id="WP_378193935.1">
    <property type="nucleotide sequence ID" value="NZ_JBHLZP010000004.1"/>
</dbReference>
<organism evidence="2 3">
    <name type="scientific">Actinoallomurus acaciae</name>
    <dbReference type="NCBI Taxonomy" id="502577"/>
    <lineage>
        <taxon>Bacteria</taxon>
        <taxon>Bacillati</taxon>
        <taxon>Actinomycetota</taxon>
        <taxon>Actinomycetes</taxon>
        <taxon>Streptosporangiales</taxon>
        <taxon>Thermomonosporaceae</taxon>
        <taxon>Actinoallomurus</taxon>
    </lineage>
</organism>
<gene>
    <name evidence="2" type="ORF">ACFFNX_01725</name>
</gene>
<evidence type="ECO:0000256" key="1">
    <source>
        <dbReference type="SAM" id="MobiDB-lite"/>
    </source>
</evidence>
<dbReference type="EMBL" id="JBHLZP010000004">
    <property type="protein sequence ID" value="MFB9830909.1"/>
    <property type="molecule type" value="Genomic_DNA"/>
</dbReference>
<sequence length="535" mass="55523">MAPNSDHNLGRPSTWPWGKSKDGEIEFDPSPIRTVINALKVDRARYDKGDGNLKDLQNRGDVTDAKAVGGGLDDKTGYPAGRILATYLKNAQGYIAPKNGSGSYANFLQSYDAVIKTLNDSVTNYNEAEDASLIDVGTGTGTAGQPANAGAGVTPTETSFQVADPACTSPTGHWAGELEDFRDLAKSVDPGAVRAASKAWLGAQSKLMDSWDVLYAQGSALSDAWKGKAGNAMQQSMKNLYFSSCALADATGQVGVAVESHAGDLDELVKQAGAIKQTARNDWQHFKDGFLGNNWGMGPFLIGDRKTDSEKHYNAALKKARDWMNATGEHAHDGLARSTTDYVLPELPTKVEFTLPHPSGGSSDPYYTDDPTGLNDQGVNGAAFNDGLHYPGTNGPSGTDLSGVNGDDPLDGNGTGTGNANGTGTDLAGTDGSRLPNGLGGTGTGFPGGGLPYVASDGGKGVTPNSGLGNALNTPDAAEAAALRNAAARGMSGMPMPMGAAGGRDKDRERQRSTYIVEDESTFAPDDDVAPPLIG</sequence>
<feature type="compositionally biased region" description="Basic and acidic residues" evidence="1">
    <location>
        <begin position="503"/>
        <end position="512"/>
    </location>
</feature>
<feature type="compositionally biased region" description="Low complexity" evidence="1">
    <location>
        <begin position="490"/>
        <end position="499"/>
    </location>
</feature>
<protein>
    <submittedName>
        <fullName evidence="2">WXG100 family type VII secretion target</fullName>
    </submittedName>
</protein>